<keyword evidence="3" id="KW-1185">Reference proteome</keyword>
<comment type="caution">
    <text evidence="2">The sequence shown here is derived from an EMBL/GenBank/DDBJ whole genome shotgun (WGS) entry which is preliminary data.</text>
</comment>
<dbReference type="Proteomes" id="UP000630149">
    <property type="component" value="Unassembled WGS sequence"/>
</dbReference>
<dbReference type="InterPro" id="IPR021055">
    <property type="entry name" value="T4BSS_IcmL/DotI"/>
</dbReference>
<gene>
    <name evidence="2" type="ORF">GCM10007966_10600</name>
</gene>
<evidence type="ECO:0008006" key="4">
    <source>
        <dbReference type="Google" id="ProtNLM"/>
    </source>
</evidence>
<dbReference type="AlphaFoldDB" id="A0A917JVP7"/>
<dbReference type="Pfam" id="PF11393">
    <property type="entry name" value="T4BSS_DotI_IcmL"/>
    <property type="match status" value="1"/>
</dbReference>
<reference evidence="2" key="1">
    <citation type="journal article" date="2014" name="Int. J. Syst. Evol. Microbiol.">
        <title>Complete genome sequence of Corynebacterium casei LMG S-19264T (=DSM 44701T), isolated from a smear-ripened cheese.</title>
        <authorList>
            <consortium name="US DOE Joint Genome Institute (JGI-PGF)"/>
            <person name="Walter F."/>
            <person name="Albersmeier A."/>
            <person name="Kalinowski J."/>
            <person name="Ruckert C."/>
        </authorList>
    </citation>
    <scope>NUCLEOTIDE SEQUENCE</scope>
    <source>
        <strain evidence="2">JCM 13919</strain>
    </source>
</reference>
<feature type="chain" id="PRO_5037824208" description="Protein IcmL (DotI)" evidence="1">
    <location>
        <begin position="24"/>
        <end position="151"/>
    </location>
</feature>
<evidence type="ECO:0000313" key="2">
    <source>
        <dbReference type="EMBL" id="GGI83889.1"/>
    </source>
</evidence>
<name>A0A917JVP7_9GAMM</name>
<keyword evidence="1" id="KW-0732">Signal</keyword>
<dbReference type="RefSeq" id="WP_131776484.1">
    <property type="nucleotide sequence ID" value="NZ_BMOB01000004.1"/>
</dbReference>
<proteinExistence type="predicted"/>
<evidence type="ECO:0000313" key="3">
    <source>
        <dbReference type="Proteomes" id="UP000630149"/>
    </source>
</evidence>
<protein>
    <recommendedName>
        <fullName evidence="4">Protein IcmL (DotI)</fullName>
    </recommendedName>
</protein>
<evidence type="ECO:0000256" key="1">
    <source>
        <dbReference type="SAM" id="SignalP"/>
    </source>
</evidence>
<accession>A0A917JVP7</accession>
<organism evidence="2 3">
    <name type="scientific">Legionella impletisoli</name>
    <dbReference type="NCBI Taxonomy" id="343510"/>
    <lineage>
        <taxon>Bacteria</taxon>
        <taxon>Pseudomonadati</taxon>
        <taxon>Pseudomonadota</taxon>
        <taxon>Gammaproteobacteria</taxon>
        <taxon>Legionellales</taxon>
        <taxon>Legionellaceae</taxon>
        <taxon>Legionella</taxon>
    </lineage>
</organism>
<dbReference type="EMBL" id="BMOB01000004">
    <property type="protein sequence ID" value="GGI83889.1"/>
    <property type="molecule type" value="Genomic_DNA"/>
</dbReference>
<sequence>MSRRTILSLFLVVPLLCSSLSYANDPGVSDWTQKTLLETLAIDYTDNEDLYQRMRPNYTYNAWNALGDFLQNYIQIVQANKLVLHPKAIGPATILESGVVSKSNFFAGIPYWRVHQLIRIPELNLTIDFTVLVIANAQGKYIIPTINMALQ</sequence>
<feature type="signal peptide" evidence="1">
    <location>
        <begin position="1"/>
        <end position="23"/>
    </location>
</feature>
<reference evidence="2" key="2">
    <citation type="submission" date="2020-09" db="EMBL/GenBank/DDBJ databases">
        <authorList>
            <person name="Sun Q."/>
            <person name="Ohkuma M."/>
        </authorList>
    </citation>
    <scope>NUCLEOTIDE SEQUENCE</scope>
    <source>
        <strain evidence="2">JCM 13919</strain>
    </source>
</reference>
<dbReference type="OrthoDB" id="5638127at2"/>